<protein>
    <submittedName>
        <fullName evidence="2">Uncharacterized protein</fullName>
    </submittedName>
</protein>
<comment type="caution">
    <text evidence="2">The sequence shown here is derived from an EMBL/GenBank/DDBJ whole genome shotgun (WGS) entry which is preliminary data.</text>
</comment>
<accession>A0A1E2UJP4</accession>
<dbReference type="EMBL" id="LVJZ01000004">
    <property type="protein sequence ID" value="ODB94552.1"/>
    <property type="molecule type" value="Genomic_DNA"/>
</dbReference>
<keyword evidence="3" id="KW-1185">Reference proteome</keyword>
<evidence type="ECO:0000313" key="2">
    <source>
        <dbReference type="EMBL" id="ODB94552.1"/>
    </source>
</evidence>
<reference evidence="2 3" key="1">
    <citation type="submission" date="2016-03" db="EMBL/GenBank/DDBJ databases">
        <title>Chemosynthetic sulphur-oxidizing symbionts of marine invertebrate animals are capable of nitrogen fixation.</title>
        <authorList>
            <person name="Petersen J.M."/>
            <person name="Kemper A."/>
            <person name="Gruber-Vodicka H."/>
            <person name="Cardini U."/>
            <person name="Geest Mvander."/>
            <person name="Kleiner M."/>
            <person name="Bulgheresi S."/>
            <person name="Fussmann M."/>
            <person name="Herbold C."/>
            <person name="Seah B.K.B."/>
            <person name="Antony C.Paul."/>
            <person name="Liu D."/>
            <person name="Belitz A."/>
            <person name="Weber M."/>
        </authorList>
    </citation>
    <scope>NUCLEOTIDE SEQUENCE [LARGE SCALE GENOMIC DNA]</scope>
    <source>
        <strain evidence="2">G_D</strain>
    </source>
</reference>
<evidence type="ECO:0000256" key="1">
    <source>
        <dbReference type="SAM" id="MobiDB-lite"/>
    </source>
</evidence>
<feature type="compositionally biased region" description="Basic residues" evidence="1">
    <location>
        <begin position="36"/>
        <end position="52"/>
    </location>
</feature>
<dbReference type="Proteomes" id="UP000094849">
    <property type="component" value="Unassembled WGS sequence"/>
</dbReference>
<name>A0A1E2UJP4_9GAMM</name>
<feature type="region of interest" description="Disordered" evidence="1">
    <location>
        <begin position="1"/>
        <end position="76"/>
    </location>
</feature>
<sequence>MTDTTPDNTSSSSNIPNKPPKRPKRDYSALPQKPITLKHKQKKKPTVKKQKPKAPAVQQKAKPSAKKKADNPWHLEGMSDDVKAAIVAGAEREGLSIAQYLEQLVLQQHGTATAGQLLQLDTEIHDRMNAIERRLDRIEEQKGFWGSFWERVMNNQD</sequence>
<proteinExistence type="predicted"/>
<feature type="compositionally biased region" description="Low complexity" evidence="1">
    <location>
        <begin position="1"/>
        <end position="16"/>
    </location>
</feature>
<dbReference type="AlphaFoldDB" id="A0A1E2UJP4"/>
<feature type="compositionally biased region" description="Low complexity" evidence="1">
    <location>
        <begin position="53"/>
        <end position="62"/>
    </location>
</feature>
<dbReference type="OrthoDB" id="10012244at2"/>
<evidence type="ECO:0000313" key="3">
    <source>
        <dbReference type="Proteomes" id="UP000094849"/>
    </source>
</evidence>
<dbReference type="RefSeq" id="WP_069006316.1">
    <property type="nucleotide sequence ID" value="NZ_LVJX01000012.1"/>
</dbReference>
<organism evidence="2 3">
    <name type="scientific">Candidatus Thiodiazotropha endoloripes</name>
    <dbReference type="NCBI Taxonomy" id="1818881"/>
    <lineage>
        <taxon>Bacteria</taxon>
        <taxon>Pseudomonadati</taxon>
        <taxon>Pseudomonadota</taxon>
        <taxon>Gammaproteobacteria</taxon>
        <taxon>Chromatiales</taxon>
        <taxon>Sedimenticolaceae</taxon>
        <taxon>Candidatus Thiodiazotropha</taxon>
    </lineage>
</organism>
<gene>
    <name evidence="2" type="ORF">A3196_18725</name>
</gene>